<keyword evidence="5" id="KW-1185">Reference proteome</keyword>
<name>A0AB73T6V5_9FIRM</name>
<keyword evidence="1" id="KW-0808">Transferase</keyword>
<evidence type="ECO:0000259" key="3">
    <source>
        <dbReference type="Pfam" id="PF12804"/>
    </source>
</evidence>
<comment type="caution">
    <text evidence="4">The sequence shown here is derived from an EMBL/GenBank/DDBJ whole genome shotgun (WGS) entry which is preliminary data.</text>
</comment>
<dbReference type="GO" id="GO:0016779">
    <property type="term" value="F:nucleotidyltransferase activity"/>
    <property type="evidence" value="ECO:0007669"/>
    <property type="project" value="UniProtKB-KW"/>
</dbReference>
<gene>
    <name evidence="4" type="ORF">C7383_103174</name>
</gene>
<dbReference type="InterPro" id="IPR025877">
    <property type="entry name" value="MobA-like_NTP_Trfase"/>
</dbReference>
<dbReference type="CDD" id="cd02523">
    <property type="entry name" value="PC_cytidylyltransferase"/>
    <property type="match status" value="1"/>
</dbReference>
<dbReference type="SUPFAM" id="SSF53448">
    <property type="entry name" value="Nucleotide-diphospho-sugar transferases"/>
    <property type="match status" value="1"/>
</dbReference>
<dbReference type="AlphaFoldDB" id="A0AB73T6V5"/>
<evidence type="ECO:0000256" key="2">
    <source>
        <dbReference type="ARBA" id="ARBA00022695"/>
    </source>
</evidence>
<keyword evidence="2" id="KW-0548">Nucleotidyltransferase</keyword>
<dbReference type="EMBL" id="QGGY01000003">
    <property type="protein sequence ID" value="PWJ77330.1"/>
    <property type="molecule type" value="Genomic_DNA"/>
</dbReference>
<dbReference type="Pfam" id="PF12804">
    <property type="entry name" value="NTP_transf_3"/>
    <property type="match status" value="1"/>
</dbReference>
<sequence>MTRTGYKTDNAIIMAAGMATRFAPLSYEKPKALIEVRGEVLIERQIRQLIEAGVPQIIVAAGYKKELFGYLTDKYGVMLVENPDYRTRNNHSTLYHVRDYLKNSYICCSDNYYTENPFKDREDEAYYAAVYEEGQTDEWCLYTDEKGYINHVQIGGSDAWVMHGHTFFTEGFSKQLIPYIEEAYHKEEDAGLYWEEIYMEHLSEMRMRRREYDVDVIQEFDCLEDLRKFDDTYLNHSGSWVMERICRELKCREKDIVGIKPVEGNDGAAGITFSVFNRRYAFDYARKYLGEC</sequence>
<dbReference type="Proteomes" id="UP000245412">
    <property type="component" value="Unassembled WGS sequence"/>
</dbReference>
<proteinExistence type="predicted"/>
<dbReference type="InterPro" id="IPR050065">
    <property type="entry name" value="GlmU-like"/>
</dbReference>
<feature type="domain" description="MobA-like NTP transferase" evidence="3">
    <location>
        <begin position="11"/>
        <end position="87"/>
    </location>
</feature>
<dbReference type="PANTHER" id="PTHR43584">
    <property type="entry name" value="NUCLEOTIDYL TRANSFERASE"/>
    <property type="match status" value="1"/>
</dbReference>
<dbReference type="RefSeq" id="WP_109625436.1">
    <property type="nucleotide sequence ID" value="NZ_JANKBI010000002.1"/>
</dbReference>
<dbReference type="PANTHER" id="PTHR43584:SF5">
    <property type="entry name" value="PROTEIN LICC"/>
    <property type="match status" value="1"/>
</dbReference>
<protein>
    <submittedName>
        <fullName evidence="4">CTP:phosphocholine cytidylyltransferase-like protein</fullName>
    </submittedName>
</protein>
<dbReference type="InterPro" id="IPR029044">
    <property type="entry name" value="Nucleotide-diphossugar_trans"/>
</dbReference>
<evidence type="ECO:0000313" key="5">
    <source>
        <dbReference type="Proteomes" id="UP000245412"/>
    </source>
</evidence>
<dbReference type="Gene3D" id="3.90.550.10">
    <property type="entry name" value="Spore Coat Polysaccharide Biosynthesis Protein SpsA, Chain A"/>
    <property type="match status" value="1"/>
</dbReference>
<evidence type="ECO:0000256" key="1">
    <source>
        <dbReference type="ARBA" id="ARBA00022679"/>
    </source>
</evidence>
<evidence type="ECO:0000313" key="4">
    <source>
        <dbReference type="EMBL" id="PWJ77330.1"/>
    </source>
</evidence>
<organism evidence="4 5">
    <name type="scientific">Murimonas intestini</name>
    <dbReference type="NCBI Taxonomy" id="1337051"/>
    <lineage>
        <taxon>Bacteria</taxon>
        <taxon>Bacillati</taxon>
        <taxon>Bacillota</taxon>
        <taxon>Clostridia</taxon>
        <taxon>Lachnospirales</taxon>
        <taxon>Lachnospiraceae</taxon>
        <taxon>Murimonas</taxon>
    </lineage>
</organism>
<accession>A0AB73T6V5</accession>
<reference evidence="4 5" key="1">
    <citation type="submission" date="2018-05" db="EMBL/GenBank/DDBJ databases">
        <authorList>
            <person name="Goeker M."/>
            <person name="Huntemann M."/>
            <person name="Clum A."/>
            <person name="Pillay M."/>
            <person name="Palaniappan K."/>
            <person name="Varghese N."/>
            <person name="Mikhailova N."/>
            <person name="Stamatis D."/>
            <person name="Reddy T."/>
            <person name="Daum C."/>
            <person name="Shapiro N."/>
            <person name="Ivanova N."/>
            <person name="Kyrpides N."/>
            <person name="Woyke T."/>
        </authorList>
    </citation>
    <scope>NUCLEOTIDE SEQUENCE [LARGE SCALE GENOMIC DNA]</scope>
    <source>
        <strain evidence="4 5">DSM 26524</strain>
    </source>
</reference>